<dbReference type="PANTHER" id="PTHR45881:SF1">
    <property type="entry name" value="FORK HEAD PROTEIN HOMOLOG 2"/>
    <property type="match status" value="1"/>
</dbReference>
<gene>
    <name evidence="9" type="ORF">CLIB1423_06S00342</name>
</gene>
<feature type="compositionally biased region" description="Polar residues" evidence="7">
    <location>
        <begin position="18"/>
        <end position="42"/>
    </location>
</feature>
<evidence type="ECO:0000313" key="9">
    <source>
        <dbReference type="EMBL" id="CAH2352169.1"/>
    </source>
</evidence>
<feature type="region of interest" description="Disordered" evidence="7">
    <location>
        <begin position="572"/>
        <end position="599"/>
    </location>
</feature>
<evidence type="ECO:0000313" key="10">
    <source>
        <dbReference type="Proteomes" id="UP000837801"/>
    </source>
</evidence>
<feature type="compositionally biased region" description="Basic and acidic residues" evidence="7">
    <location>
        <begin position="331"/>
        <end position="342"/>
    </location>
</feature>
<keyword evidence="3 6" id="KW-0238">DNA-binding</keyword>
<feature type="region of interest" description="Disordered" evidence="7">
    <location>
        <begin position="50"/>
        <end position="69"/>
    </location>
</feature>
<comment type="subcellular location">
    <subcellularLocation>
        <location evidence="1 6">Nucleus</location>
    </subcellularLocation>
</comment>
<accession>A0A9P0QNT9</accession>
<dbReference type="EMBL" id="CAKXYY010000006">
    <property type="protein sequence ID" value="CAH2352169.1"/>
    <property type="molecule type" value="Genomic_DNA"/>
</dbReference>
<feature type="region of interest" description="Disordered" evidence="7">
    <location>
        <begin position="101"/>
        <end position="194"/>
    </location>
</feature>
<evidence type="ECO:0000256" key="5">
    <source>
        <dbReference type="ARBA" id="ARBA00023242"/>
    </source>
</evidence>
<dbReference type="InterPro" id="IPR036388">
    <property type="entry name" value="WH-like_DNA-bd_sf"/>
</dbReference>
<feature type="compositionally biased region" description="Low complexity" evidence="7">
    <location>
        <begin position="150"/>
        <end position="172"/>
    </location>
</feature>
<dbReference type="PRINTS" id="PR00053">
    <property type="entry name" value="FORKHEAD"/>
</dbReference>
<evidence type="ECO:0000256" key="7">
    <source>
        <dbReference type="SAM" id="MobiDB-lite"/>
    </source>
</evidence>
<dbReference type="InterPro" id="IPR030456">
    <property type="entry name" value="TF_fork_head_CS_2"/>
</dbReference>
<dbReference type="InterPro" id="IPR036390">
    <property type="entry name" value="WH_DNA-bd_sf"/>
</dbReference>
<keyword evidence="2" id="KW-0805">Transcription regulation</keyword>
<dbReference type="GO" id="GO:0000978">
    <property type="term" value="F:RNA polymerase II cis-regulatory region sequence-specific DNA binding"/>
    <property type="evidence" value="ECO:0007669"/>
    <property type="project" value="UniProtKB-ARBA"/>
</dbReference>
<name>A0A9P0QNT9_9ASCO</name>
<evidence type="ECO:0000256" key="1">
    <source>
        <dbReference type="ARBA" id="ARBA00004123"/>
    </source>
</evidence>
<evidence type="ECO:0000256" key="6">
    <source>
        <dbReference type="PROSITE-ProRule" id="PRU00089"/>
    </source>
</evidence>
<feature type="DNA-binding region" description="Fork-head" evidence="6">
    <location>
        <begin position="196"/>
        <end position="289"/>
    </location>
</feature>
<dbReference type="InterPro" id="IPR001766">
    <property type="entry name" value="Fork_head_dom"/>
</dbReference>
<organism evidence="9 10">
    <name type="scientific">[Candida] railenensis</name>
    <dbReference type="NCBI Taxonomy" id="45579"/>
    <lineage>
        <taxon>Eukaryota</taxon>
        <taxon>Fungi</taxon>
        <taxon>Dikarya</taxon>
        <taxon>Ascomycota</taxon>
        <taxon>Saccharomycotina</taxon>
        <taxon>Pichiomycetes</taxon>
        <taxon>Debaryomycetaceae</taxon>
        <taxon>Kurtzmaniella</taxon>
    </lineage>
</organism>
<dbReference type="PANTHER" id="PTHR45881">
    <property type="entry name" value="CHECKPOINT SUPPRESSOR 1-LIKE, ISOFORM A-RELATED"/>
    <property type="match status" value="1"/>
</dbReference>
<dbReference type="FunFam" id="1.10.10.10:FF:000260">
    <property type="entry name" value="Forkhead transcription factor (Sep1)"/>
    <property type="match status" value="1"/>
</dbReference>
<dbReference type="Pfam" id="PF00250">
    <property type="entry name" value="Forkhead"/>
    <property type="match status" value="1"/>
</dbReference>
<dbReference type="OrthoDB" id="5954824at2759"/>
<dbReference type="SUPFAM" id="SSF46785">
    <property type="entry name" value="Winged helix' DNA-binding domain"/>
    <property type="match status" value="1"/>
</dbReference>
<dbReference type="Proteomes" id="UP000837801">
    <property type="component" value="Unassembled WGS sequence"/>
</dbReference>
<feature type="region of interest" description="Disordered" evidence="7">
    <location>
        <begin position="300"/>
        <end position="394"/>
    </location>
</feature>
<evidence type="ECO:0000256" key="4">
    <source>
        <dbReference type="ARBA" id="ARBA00023163"/>
    </source>
</evidence>
<keyword evidence="4" id="KW-0804">Transcription</keyword>
<proteinExistence type="predicted"/>
<dbReference type="GO" id="GO:0001228">
    <property type="term" value="F:DNA-binding transcription activator activity, RNA polymerase II-specific"/>
    <property type="evidence" value="ECO:0007669"/>
    <property type="project" value="UniProtKB-ARBA"/>
</dbReference>
<feature type="region of interest" description="Disordered" evidence="7">
    <location>
        <begin position="18"/>
        <end position="44"/>
    </location>
</feature>
<dbReference type="PROSITE" id="PS50039">
    <property type="entry name" value="FORK_HEAD_3"/>
    <property type="match status" value="1"/>
</dbReference>
<protein>
    <recommendedName>
        <fullName evidence="8">Fork-head domain-containing protein</fullName>
    </recommendedName>
</protein>
<dbReference type="AlphaFoldDB" id="A0A9P0QNT9"/>
<keyword evidence="5 6" id="KW-0539">Nucleus</keyword>
<dbReference type="Gene3D" id="1.10.10.10">
    <property type="entry name" value="Winged helix-like DNA-binding domain superfamily/Winged helix DNA-binding domain"/>
    <property type="match status" value="1"/>
</dbReference>
<feature type="compositionally biased region" description="Low complexity" evidence="7">
    <location>
        <begin position="302"/>
        <end position="330"/>
    </location>
</feature>
<evidence type="ECO:0000256" key="2">
    <source>
        <dbReference type="ARBA" id="ARBA00023015"/>
    </source>
</evidence>
<sequence>MSLHRVPLQEYSNTYNQLTETPTSKSNLQNSSITTPPETSTQFRKKRLSIETPISKNNDGSGMLSNSLLLSPAFSSPQQHRQPQPSQLHHVQYQQPQFQYDSAPNHIFGNSHLMVPPSSTSIPQPHQHLHYNPLEIVPPPKPSFQNNHESISISANPASNTSSISTTSSNPPAKKKAKKSRKDSKDSPFNLDSDDKPPYSYATLIGMSIMSNPDKKLTLSQIYQWISDTFKYYKSGEVGWQNSIRHNLSLNKAFLKGEKSKDGKGHFWFIQEGCEEQFLKSRSSKKQSYQEIIDHISNKAPSTAFRSSSSTSAGVQGKSSMNSLPSSPNMSHHDSAEEDTKPTKKRRTLEGAADYHSEYSQQDEDEVEEDANATREDIEDQDQENNGPSGKRVKLTTTNILDPIENLGAPFLQWTNNSNAFGNRMMNHHNANENDNDMQGSNSSGNVHAITGISDTPHFIFTESPNKPLLAGKNLTYTSSFSCNSNLELSPIRPSETGPLLEPLTPVNNIYKRMPISNESHPISQLNANLAYHVNHSTQSKSSNQHQVPFISLSQSPIIQSPFHSKIQLLQAPNNQHQSQQSQHQQLGSLQPSQHQHQQQLNINSNHIHLPQPPVYITKTPKSSIKTPLRNLRSPQTSSILKKLCYSPSYIDDFYYSPLVSSSHGVLNSYDDDDLVSRAFESPAAKRLHATMSSSRKLFGELKNVELITTNEKETTSSIKEDEK</sequence>
<dbReference type="GO" id="GO:0005634">
    <property type="term" value="C:nucleus"/>
    <property type="evidence" value="ECO:0007669"/>
    <property type="project" value="UniProtKB-SubCell"/>
</dbReference>
<dbReference type="SMART" id="SM00339">
    <property type="entry name" value="FH"/>
    <property type="match status" value="1"/>
</dbReference>
<evidence type="ECO:0000259" key="8">
    <source>
        <dbReference type="PROSITE" id="PS50039"/>
    </source>
</evidence>
<feature type="compositionally biased region" description="Acidic residues" evidence="7">
    <location>
        <begin position="361"/>
        <end position="383"/>
    </location>
</feature>
<evidence type="ECO:0000256" key="3">
    <source>
        <dbReference type="ARBA" id="ARBA00023125"/>
    </source>
</evidence>
<feature type="compositionally biased region" description="Basic residues" evidence="7">
    <location>
        <begin position="173"/>
        <end position="182"/>
    </location>
</feature>
<reference evidence="9" key="1">
    <citation type="submission" date="2022-03" db="EMBL/GenBank/DDBJ databases">
        <authorList>
            <person name="Legras J.-L."/>
            <person name="Devillers H."/>
            <person name="Grondin C."/>
        </authorList>
    </citation>
    <scope>NUCLEOTIDE SEQUENCE</scope>
    <source>
        <strain evidence="9">CLIB 1423</strain>
    </source>
</reference>
<dbReference type="PROSITE" id="PS00658">
    <property type="entry name" value="FORK_HEAD_2"/>
    <property type="match status" value="1"/>
</dbReference>
<comment type="caution">
    <text evidence="9">The sequence shown here is derived from an EMBL/GenBank/DDBJ whole genome shotgun (WGS) entry which is preliminary data.</text>
</comment>
<keyword evidence="10" id="KW-1185">Reference proteome</keyword>
<feature type="compositionally biased region" description="Low complexity" evidence="7">
    <location>
        <begin position="574"/>
        <end position="599"/>
    </location>
</feature>
<feature type="compositionally biased region" description="Low complexity" evidence="7">
    <location>
        <begin position="57"/>
        <end position="69"/>
    </location>
</feature>
<feature type="domain" description="Fork-head" evidence="8">
    <location>
        <begin position="196"/>
        <end position="289"/>
    </location>
</feature>